<reference evidence="2" key="1">
    <citation type="submission" date="2019-08" db="EMBL/GenBank/DDBJ databases">
        <authorList>
            <person name="Kucharzyk K."/>
            <person name="Murdoch R.W."/>
            <person name="Higgins S."/>
            <person name="Loffler F."/>
        </authorList>
    </citation>
    <scope>NUCLEOTIDE SEQUENCE</scope>
</reference>
<name>A0A644U6G4_9ZZZZ</name>
<dbReference type="EMBL" id="VSSQ01000081">
    <property type="protein sequence ID" value="MPL74527.1"/>
    <property type="molecule type" value="Genomic_DNA"/>
</dbReference>
<dbReference type="Pfam" id="PF00977">
    <property type="entry name" value="His_biosynth"/>
    <property type="match status" value="1"/>
</dbReference>
<evidence type="ECO:0000256" key="1">
    <source>
        <dbReference type="ARBA" id="ARBA00009667"/>
    </source>
</evidence>
<dbReference type="GO" id="GO:0003949">
    <property type="term" value="F:1-(5-phosphoribosyl)-5-[(5-phosphoribosylamino)methylideneamino]imidazole-4-carboxamide isomerase activity"/>
    <property type="evidence" value="ECO:0007669"/>
    <property type="project" value="InterPro"/>
</dbReference>
<dbReference type="InterPro" id="IPR006062">
    <property type="entry name" value="His_biosynth"/>
</dbReference>
<dbReference type="GO" id="GO:0000162">
    <property type="term" value="P:L-tryptophan biosynthetic process"/>
    <property type="evidence" value="ECO:0007669"/>
    <property type="project" value="TreeGrafter"/>
</dbReference>
<evidence type="ECO:0008006" key="3">
    <source>
        <dbReference type="Google" id="ProtNLM"/>
    </source>
</evidence>
<gene>
    <name evidence="2" type="ORF">SDC9_20340</name>
</gene>
<organism evidence="2">
    <name type="scientific">bioreactor metagenome</name>
    <dbReference type="NCBI Taxonomy" id="1076179"/>
    <lineage>
        <taxon>unclassified sequences</taxon>
        <taxon>metagenomes</taxon>
        <taxon>ecological metagenomes</taxon>
    </lineage>
</organism>
<dbReference type="GO" id="GO:0000105">
    <property type="term" value="P:L-histidine biosynthetic process"/>
    <property type="evidence" value="ECO:0007669"/>
    <property type="project" value="InterPro"/>
</dbReference>
<dbReference type="CDD" id="cd04723">
    <property type="entry name" value="HisA_HisF"/>
    <property type="match status" value="1"/>
</dbReference>
<sequence length="221" mass="23921">MDVILAMDLMDGYVVHGKSGNRDQYRPLTWGLSPSAEPLSYLSVMKPKCAYVADLDRIGLCGDHTETILRLASIPEKLWVDRGCSIPEEYLPGVANIVGTETADAPFEEFTGGYLSVDVKDGRVIPDGLDPAEVIREAEKYAFDGIILLNISSVGTESGIDPVFAKRIRAATKKPLIYGGGVNTLDDLRILCDAGYDGVIISTAVHKGKIPLEIVQEGTYC</sequence>
<dbReference type="Gene3D" id="3.20.20.70">
    <property type="entry name" value="Aldolase class I"/>
    <property type="match status" value="1"/>
</dbReference>
<proteinExistence type="inferred from homology"/>
<dbReference type="InterPro" id="IPR013785">
    <property type="entry name" value="Aldolase_TIM"/>
</dbReference>
<comment type="caution">
    <text evidence="2">The sequence shown here is derived from an EMBL/GenBank/DDBJ whole genome shotgun (WGS) entry which is preliminary data.</text>
</comment>
<comment type="similarity">
    <text evidence="1">Belongs to the HisA/HisF family.</text>
</comment>
<protein>
    <recommendedName>
        <fullName evidence="3">Nickel transporter</fullName>
    </recommendedName>
</protein>
<dbReference type="PANTHER" id="PTHR43090">
    <property type="entry name" value="1-(5-PHOSPHORIBOSYL)-5-[(5-PHOSPHORIBOSYLAMINO)METHYLIDENEAMINO] IMIDAZOLE-4-CARBOXAMIDE ISOMERASE"/>
    <property type="match status" value="1"/>
</dbReference>
<dbReference type="GO" id="GO:0005737">
    <property type="term" value="C:cytoplasm"/>
    <property type="evidence" value="ECO:0007669"/>
    <property type="project" value="TreeGrafter"/>
</dbReference>
<dbReference type="PANTHER" id="PTHR43090:SF2">
    <property type="entry name" value="1-(5-PHOSPHORIBOSYL)-5-[(5-PHOSPHORIBOSYLAMINO)METHYLIDENEAMINO] IMIDAZOLE-4-CARBOXAMIDE ISOMERASE"/>
    <property type="match status" value="1"/>
</dbReference>
<dbReference type="SUPFAM" id="SSF51366">
    <property type="entry name" value="Ribulose-phoshate binding barrel"/>
    <property type="match status" value="1"/>
</dbReference>
<accession>A0A644U6G4</accession>
<dbReference type="AlphaFoldDB" id="A0A644U6G4"/>
<evidence type="ECO:0000313" key="2">
    <source>
        <dbReference type="EMBL" id="MPL74527.1"/>
    </source>
</evidence>
<dbReference type="InterPro" id="IPR044524">
    <property type="entry name" value="Isoase_HisA-like"/>
</dbReference>
<dbReference type="InterPro" id="IPR011060">
    <property type="entry name" value="RibuloseP-bd_barrel"/>
</dbReference>